<dbReference type="KEGG" id="saqi:AXG55_02395"/>
<dbReference type="EMBL" id="CP017834">
    <property type="protein sequence ID" value="APJ02829.1"/>
    <property type="molecule type" value="Genomic_DNA"/>
</dbReference>
<reference evidence="1 2" key="1">
    <citation type="submission" date="2016-10" db="EMBL/GenBank/DDBJ databases">
        <title>Silvanigrella aquatica sp. nov., isolated from a freshwater lake located in the Black Forest, Germany, description of Silvanigrellaceae fam. nov., Silvanigrellales ord. nov., reclassification of the order Bdellovibrionales in the class Oligoflexia, reclassification of the families Bacteriovoracaceae and Halobacteriovoraceae in the new order Bacteriovoracales ord. nov., and reclassification of the family Pseudobacteriovoracaceae in the order Oligoflexiales.</title>
        <authorList>
            <person name="Hahn M.W."/>
            <person name="Schmidt J."/>
            <person name="Koll U."/>
            <person name="Rohde M."/>
            <person name="Verbag S."/>
            <person name="Pitt A."/>
            <person name="Nakai R."/>
            <person name="Naganuma T."/>
            <person name="Lang E."/>
        </authorList>
    </citation>
    <scope>NUCLEOTIDE SEQUENCE [LARGE SCALE GENOMIC DNA]</scope>
    <source>
        <strain evidence="1 2">MWH-Nonnen-W8red</strain>
    </source>
</reference>
<dbReference type="RefSeq" id="WP_148696538.1">
    <property type="nucleotide sequence ID" value="NZ_CP017834.1"/>
</dbReference>
<dbReference type="AlphaFoldDB" id="A0A1L4CY08"/>
<accession>A0A1L4CY08</accession>
<keyword evidence="2" id="KW-1185">Reference proteome</keyword>
<evidence type="ECO:0000313" key="1">
    <source>
        <dbReference type="EMBL" id="APJ02829.1"/>
    </source>
</evidence>
<evidence type="ECO:0000313" key="2">
    <source>
        <dbReference type="Proteomes" id="UP000184731"/>
    </source>
</evidence>
<organism evidence="1 2">
    <name type="scientific">Silvanigrella aquatica</name>
    <dbReference type="NCBI Taxonomy" id="1915309"/>
    <lineage>
        <taxon>Bacteria</taxon>
        <taxon>Pseudomonadati</taxon>
        <taxon>Bdellovibrionota</taxon>
        <taxon>Oligoflexia</taxon>
        <taxon>Silvanigrellales</taxon>
        <taxon>Silvanigrellaceae</taxon>
        <taxon>Silvanigrella</taxon>
    </lineage>
</organism>
<gene>
    <name evidence="1" type="ORF">AXG55_02395</name>
</gene>
<name>A0A1L4CY08_9BACT</name>
<protein>
    <submittedName>
        <fullName evidence="1">Uncharacterized protein</fullName>
    </submittedName>
</protein>
<sequence>MIFEYIDDKNRGKLKAGMNREEVQKIFNSPIFEFKKSPFCEVTSDAFHELDIHAHYNQKTNKLEGIEIFQPNHLIYKNDVVLLERDLKFLLIDLKNKKIPFTTDCLGIDLEKGKLGVYVPHIDESCPECACVYVDLEGGCSLNILDK</sequence>
<proteinExistence type="predicted"/>
<dbReference type="Proteomes" id="UP000184731">
    <property type="component" value="Chromosome"/>
</dbReference>
<dbReference type="OrthoDB" id="7015332at2"/>